<dbReference type="InterPro" id="IPR021295">
    <property type="entry name" value="DUF2867"/>
</dbReference>
<evidence type="ECO:0008006" key="3">
    <source>
        <dbReference type="Google" id="ProtNLM"/>
    </source>
</evidence>
<dbReference type="AlphaFoldDB" id="A0A1I3Y257"/>
<protein>
    <recommendedName>
        <fullName evidence="3">DUF2867 domain-containing protein</fullName>
    </recommendedName>
</protein>
<name>A0A1I3Y257_9HYPH</name>
<accession>A0A1I3Y257</accession>
<dbReference type="Proteomes" id="UP000323300">
    <property type="component" value="Unassembled WGS sequence"/>
</dbReference>
<organism evidence="1 2">
    <name type="scientific">Neomesorhizobium albiziae</name>
    <dbReference type="NCBI Taxonomy" id="335020"/>
    <lineage>
        <taxon>Bacteria</taxon>
        <taxon>Pseudomonadati</taxon>
        <taxon>Pseudomonadota</taxon>
        <taxon>Alphaproteobacteria</taxon>
        <taxon>Hyphomicrobiales</taxon>
        <taxon>Phyllobacteriaceae</taxon>
        <taxon>Neomesorhizobium</taxon>
    </lineage>
</organism>
<keyword evidence="2" id="KW-1185">Reference proteome</keyword>
<sequence>MPVAPNLSNFSEFLPGARFADRFAVVVSGQRLDVMTATGRAFADRPAWIGRLMALRNLLVRPFGLKTAVADLPSQQRRIGMFPLLSQTASRIVLGLDDRHLDFRLVVELKELGEGLQEVSATTLVAPHNWFGRAYLAVIMPFHRIIVPAMLARVAGPQG</sequence>
<dbReference type="Pfam" id="PF11066">
    <property type="entry name" value="DUF2867"/>
    <property type="match status" value="1"/>
</dbReference>
<gene>
    <name evidence="1" type="ORF">SAMN04488498_104104</name>
</gene>
<dbReference type="EMBL" id="FOSL01000004">
    <property type="protein sequence ID" value="SFK25346.1"/>
    <property type="molecule type" value="Genomic_DNA"/>
</dbReference>
<evidence type="ECO:0000313" key="1">
    <source>
        <dbReference type="EMBL" id="SFK25346.1"/>
    </source>
</evidence>
<dbReference type="OrthoDB" id="7058586at2"/>
<dbReference type="RefSeq" id="WP_149759794.1">
    <property type="nucleotide sequence ID" value="NZ_BSPE01000007.1"/>
</dbReference>
<evidence type="ECO:0000313" key="2">
    <source>
        <dbReference type="Proteomes" id="UP000323300"/>
    </source>
</evidence>
<reference evidence="1 2" key="1">
    <citation type="submission" date="2016-10" db="EMBL/GenBank/DDBJ databases">
        <authorList>
            <person name="Varghese N."/>
            <person name="Submissions S."/>
        </authorList>
    </citation>
    <scope>NUCLEOTIDE SEQUENCE [LARGE SCALE GENOMIC DNA]</scope>
    <source>
        <strain evidence="1 2">DSM 21822</strain>
    </source>
</reference>
<proteinExistence type="predicted"/>